<dbReference type="STRING" id="3076.A0A2P6TZ56"/>
<dbReference type="Pfam" id="PF07683">
    <property type="entry name" value="CobW_C"/>
    <property type="match status" value="1"/>
</dbReference>
<keyword evidence="3" id="KW-0143">Chaperone</keyword>
<evidence type="ECO:0000256" key="4">
    <source>
        <dbReference type="ARBA" id="ARBA00034320"/>
    </source>
</evidence>
<feature type="compositionally biased region" description="Basic and acidic residues" evidence="6">
    <location>
        <begin position="235"/>
        <end position="245"/>
    </location>
</feature>
<dbReference type="GO" id="GO:0005737">
    <property type="term" value="C:cytoplasm"/>
    <property type="evidence" value="ECO:0007669"/>
    <property type="project" value="TreeGrafter"/>
</dbReference>
<evidence type="ECO:0000313" key="8">
    <source>
        <dbReference type="EMBL" id="PRW59349.1"/>
    </source>
</evidence>
<keyword evidence="1" id="KW-0547">Nucleotide-binding</keyword>
<dbReference type="SUPFAM" id="SSF52540">
    <property type="entry name" value="P-loop containing nucleoside triphosphate hydrolases"/>
    <property type="match status" value="1"/>
</dbReference>
<dbReference type="EMBL" id="LHPG02000004">
    <property type="protein sequence ID" value="PRW59349.1"/>
    <property type="molecule type" value="Genomic_DNA"/>
</dbReference>
<evidence type="ECO:0000256" key="5">
    <source>
        <dbReference type="ARBA" id="ARBA00049117"/>
    </source>
</evidence>
<dbReference type="Gene3D" id="3.30.1220.10">
    <property type="entry name" value="CobW-like, C-terminal domain"/>
    <property type="match status" value="1"/>
</dbReference>
<dbReference type="PANTHER" id="PTHR13748">
    <property type="entry name" value="COBW-RELATED"/>
    <property type="match status" value="1"/>
</dbReference>
<dbReference type="AlphaFoldDB" id="A0A2P6TZ56"/>
<feature type="domain" description="CobW C-terminal" evidence="7">
    <location>
        <begin position="296"/>
        <end position="395"/>
    </location>
</feature>
<dbReference type="InterPro" id="IPR027417">
    <property type="entry name" value="P-loop_NTPase"/>
</dbReference>
<evidence type="ECO:0000256" key="3">
    <source>
        <dbReference type="ARBA" id="ARBA00023186"/>
    </source>
</evidence>
<evidence type="ECO:0000256" key="1">
    <source>
        <dbReference type="ARBA" id="ARBA00022741"/>
    </source>
</evidence>
<gene>
    <name evidence="8" type="ORF">C2E21_2596</name>
</gene>
<proteinExistence type="inferred from homology"/>
<dbReference type="CDD" id="cd03112">
    <property type="entry name" value="CobW-like"/>
    <property type="match status" value="1"/>
</dbReference>
<dbReference type="InterPro" id="IPR051316">
    <property type="entry name" value="Zinc-reg_GTPase_activator"/>
</dbReference>
<accession>A0A2P6TZ56</accession>
<dbReference type="GO" id="GO:0000166">
    <property type="term" value="F:nucleotide binding"/>
    <property type="evidence" value="ECO:0007669"/>
    <property type="project" value="UniProtKB-KW"/>
</dbReference>
<dbReference type="InterPro" id="IPR036627">
    <property type="entry name" value="CobW-likC_sf"/>
</dbReference>
<dbReference type="SUPFAM" id="SSF90002">
    <property type="entry name" value="Hypothetical protein YjiA, C-terminal domain"/>
    <property type="match status" value="1"/>
</dbReference>
<dbReference type="SMART" id="SM00833">
    <property type="entry name" value="CobW_C"/>
    <property type="match status" value="1"/>
</dbReference>
<dbReference type="Pfam" id="PF02492">
    <property type="entry name" value="cobW"/>
    <property type="match status" value="1"/>
</dbReference>
<dbReference type="InterPro" id="IPR003495">
    <property type="entry name" value="CobW/HypB/UreG_nucleotide-bd"/>
</dbReference>
<dbReference type="Gene3D" id="3.40.50.300">
    <property type="entry name" value="P-loop containing nucleotide triphosphate hydrolases"/>
    <property type="match status" value="1"/>
</dbReference>
<feature type="region of interest" description="Disordered" evidence="6">
    <location>
        <begin position="226"/>
        <end position="245"/>
    </location>
</feature>
<name>A0A2P6TZ56_CHLSO</name>
<comment type="catalytic activity">
    <reaction evidence="5">
        <text>GTP + H2O = GDP + phosphate + H(+)</text>
        <dbReference type="Rhea" id="RHEA:19669"/>
        <dbReference type="ChEBI" id="CHEBI:15377"/>
        <dbReference type="ChEBI" id="CHEBI:15378"/>
        <dbReference type="ChEBI" id="CHEBI:37565"/>
        <dbReference type="ChEBI" id="CHEBI:43474"/>
        <dbReference type="ChEBI" id="CHEBI:58189"/>
    </reaction>
    <physiologicalReaction direction="left-to-right" evidence="5">
        <dbReference type="Rhea" id="RHEA:19670"/>
    </physiologicalReaction>
</comment>
<dbReference type="GO" id="GO:0016787">
    <property type="term" value="F:hydrolase activity"/>
    <property type="evidence" value="ECO:0007669"/>
    <property type="project" value="UniProtKB-KW"/>
</dbReference>
<dbReference type="Proteomes" id="UP000239899">
    <property type="component" value="Unassembled WGS sequence"/>
</dbReference>
<organism evidence="8 9">
    <name type="scientific">Chlorella sorokiniana</name>
    <name type="common">Freshwater green alga</name>
    <dbReference type="NCBI Taxonomy" id="3076"/>
    <lineage>
        <taxon>Eukaryota</taxon>
        <taxon>Viridiplantae</taxon>
        <taxon>Chlorophyta</taxon>
        <taxon>core chlorophytes</taxon>
        <taxon>Trebouxiophyceae</taxon>
        <taxon>Chlorellales</taxon>
        <taxon>Chlorellaceae</taxon>
        <taxon>Chlorella clade</taxon>
        <taxon>Chlorella</taxon>
    </lineage>
</organism>
<sequence length="406" mass="45371">MAPADKVPVSVVTGFLGSGKTTLINHILTGEHGKRVAVIENEYGEVGVDDALVMDTKEEIFEMNNGCICCTVRGDLIRILTKLLKRKNRFDHILIETTGLADPAPVAQTFFVDEDLKHSLRLDSILTVVDAKHIVMHLDEEKPDGVINESIQQVAFADKILLNKMDLVSEDEKDEVISRLKAINRTSEIIECTHSQVDLDRILGLQSFDLEKILSMDPAFLKVEEEHHHHHHHEHGHDHGHEHGHGDCAQCAVGDHDHEHHHHHEHEHGEEDCKQCAAGDKDHAHHGHKHVHDSRVSSVGIECEGALDMQRLNEWLSTLLQEKGADIYRSKGILNIAGTDDKFVFHGVHMMLQFGSSREGLGKPWQAGEKRYNRVVFIGKDLNRQELNDGFRSCMADEAAANGGAA</sequence>
<reference evidence="8 9" key="1">
    <citation type="journal article" date="2018" name="Plant J.">
        <title>Genome sequences of Chlorella sorokiniana UTEX 1602 and Micractinium conductrix SAG 241.80: implications to maltose excretion by a green alga.</title>
        <authorList>
            <person name="Arriola M.B."/>
            <person name="Velmurugan N."/>
            <person name="Zhang Y."/>
            <person name="Plunkett M.H."/>
            <person name="Hondzo H."/>
            <person name="Barney B.M."/>
        </authorList>
    </citation>
    <scope>NUCLEOTIDE SEQUENCE [LARGE SCALE GENOMIC DNA]</scope>
    <source>
        <strain evidence="9">UTEX 1602</strain>
    </source>
</reference>
<keyword evidence="2" id="KW-0378">Hydrolase</keyword>
<keyword evidence="9" id="KW-1185">Reference proteome</keyword>
<comment type="similarity">
    <text evidence="4">Belongs to the SIMIBI class G3E GTPase family. ZNG1 subfamily.</text>
</comment>
<evidence type="ECO:0000256" key="2">
    <source>
        <dbReference type="ARBA" id="ARBA00022801"/>
    </source>
</evidence>
<dbReference type="InterPro" id="IPR011629">
    <property type="entry name" value="CobW-like_C"/>
</dbReference>
<evidence type="ECO:0000256" key="6">
    <source>
        <dbReference type="SAM" id="MobiDB-lite"/>
    </source>
</evidence>
<dbReference type="PANTHER" id="PTHR13748:SF70">
    <property type="entry name" value="COBW_HYPB_UREG NUCLEOTIDE-BINDING DOMAIN-CONTAINING PROTEIN"/>
    <property type="match status" value="1"/>
</dbReference>
<evidence type="ECO:0000259" key="7">
    <source>
        <dbReference type="SMART" id="SM00833"/>
    </source>
</evidence>
<comment type="caution">
    <text evidence="8">The sequence shown here is derived from an EMBL/GenBank/DDBJ whole genome shotgun (WGS) entry which is preliminary data.</text>
</comment>
<dbReference type="OrthoDB" id="258627at2759"/>
<protein>
    <submittedName>
        <fullName evidence="8">Cobalamin biosynthesis</fullName>
    </submittedName>
</protein>
<evidence type="ECO:0000313" key="9">
    <source>
        <dbReference type="Proteomes" id="UP000239899"/>
    </source>
</evidence>